<dbReference type="InterPro" id="IPR052058">
    <property type="entry name" value="Alcohol_O-acetyltransferase"/>
</dbReference>
<sequence>MNLSRLRPLGQIETAMAGLHEQAGTTQTSSLLSLDGPLDAALLRAAAALLWQRHPLLQASIQEDGKGLYYARNAHLDDLPIRSLTLPDIGDTLAQLEQELNHPLDPSRGLWKLALLSESGQHQHHLILTCHHAIVDALSLTLLLGELLQFCQALLHESATPPDLSTLAPALEHFLGAHGPAPLPSHLPAPAYQQRVPLEQRRTRVQVLSLATPQLQRLQRDARAADLSLNALLGGALLQACEAIGLGQQIRLNSAISLRQRAAQPIANDQLGCYIGVVGCDLQVSGRSLLALAQDYQQQLQQALQHADRANPGASLAQVRQRCAQLIQAEGFVQGVALTNHGRIALPETPAFVLHDYLNVACRSAGNFAVAVHATTFAERLNLSFTYVTPLIDSARIVALIEHQQHRLLTFGARQEELCHAH</sequence>
<evidence type="ECO:0000256" key="1">
    <source>
        <dbReference type="ARBA" id="ARBA00000026"/>
    </source>
</evidence>
<evidence type="ECO:0000256" key="10">
    <source>
        <dbReference type="ARBA" id="ARBA00032317"/>
    </source>
</evidence>
<gene>
    <name evidence="14" type="ORF">TMS3_0104395</name>
</gene>
<evidence type="ECO:0000313" key="14">
    <source>
        <dbReference type="EMBL" id="KFX71179.1"/>
    </source>
</evidence>
<keyword evidence="7" id="KW-0808">Transferase</keyword>
<evidence type="ECO:0000256" key="9">
    <source>
        <dbReference type="ARBA" id="ARBA00030465"/>
    </source>
</evidence>
<dbReference type="EC" id="2.3.1.282" evidence="5"/>
<dbReference type="RefSeq" id="WP_025164015.1">
    <property type="nucleotide sequence ID" value="NZ_AWSQ01000001.1"/>
</dbReference>
<dbReference type="eggNOG" id="COG1020">
    <property type="taxonomic scope" value="Bacteria"/>
</dbReference>
<comment type="catalytic activity">
    <reaction evidence="2">
        <text>2 a mycocerosyl-[mycocerosic acid synthase] + a phenolphthiocerol = a dimycocerosyl phenolphthiocerol + 2 holo-[mycocerosic acid synthase].</text>
        <dbReference type="EC" id="2.3.1.282"/>
    </reaction>
</comment>
<dbReference type="AlphaFoldDB" id="A0A0A1YQL4"/>
<evidence type="ECO:0000259" key="13">
    <source>
        <dbReference type="Pfam" id="PF16911"/>
    </source>
</evidence>
<dbReference type="InterPro" id="IPR023213">
    <property type="entry name" value="CAT-like_dom_sf"/>
</dbReference>
<comment type="catalytic activity">
    <reaction evidence="1">
        <text>2 a mycocerosyl-[mycocerosic acid synthase] + a phthiocerol = a dimycocerosyl phthiocerol + 2 holo-[mycocerosic acid synthase].</text>
        <dbReference type="EC" id="2.3.1.282"/>
    </reaction>
</comment>
<dbReference type="Pfam" id="PF00668">
    <property type="entry name" value="Condensation"/>
    <property type="match status" value="1"/>
</dbReference>
<evidence type="ECO:0000256" key="2">
    <source>
        <dbReference type="ARBA" id="ARBA00000625"/>
    </source>
</evidence>
<reference evidence="14 15" key="1">
    <citation type="journal article" date="2014" name="Genome Announc.">
        <title>Draft Genome Sequence of Petroleum Oil-Degrading Marine Bacterium Pseudomonas taeanensis Strain MS-3, Isolated from a Crude Oil-Contaminated Seashore.</title>
        <authorList>
            <person name="Lee S.Y."/>
            <person name="Kim S.H."/>
            <person name="Lee D.G."/>
            <person name="Shin S."/>
            <person name="Yun S.H."/>
            <person name="Choi C.W."/>
            <person name="Chung Y.H."/>
            <person name="Choi J.S."/>
            <person name="Kahng H.Y."/>
            <person name="Kim S.I."/>
        </authorList>
    </citation>
    <scope>NUCLEOTIDE SEQUENCE [LARGE SCALE GENOMIC DNA]</scope>
    <source>
        <strain evidence="14 15">MS-3</strain>
    </source>
</reference>
<evidence type="ECO:0000259" key="12">
    <source>
        <dbReference type="Pfam" id="PF00668"/>
    </source>
</evidence>
<organism evidence="14 15">
    <name type="scientific">Pseudomonas taeanensis MS-3</name>
    <dbReference type="NCBI Taxonomy" id="1395571"/>
    <lineage>
        <taxon>Bacteria</taxon>
        <taxon>Pseudomonadati</taxon>
        <taxon>Pseudomonadota</taxon>
        <taxon>Gammaproteobacteria</taxon>
        <taxon>Pseudomonadales</taxon>
        <taxon>Pseudomonadaceae</taxon>
        <taxon>Pseudomonas</taxon>
    </lineage>
</organism>
<feature type="domain" description="Phthiocerol/phthiodiolone dimycocerosyl transferase C-terminal" evidence="13">
    <location>
        <begin position="201"/>
        <end position="382"/>
    </location>
</feature>
<dbReference type="SUPFAM" id="SSF52777">
    <property type="entry name" value="CoA-dependent acyltransferases"/>
    <property type="match status" value="2"/>
</dbReference>
<evidence type="ECO:0000256" key="7">
    <source>
        <dbReference type="ARBA" id="ARBA00022679"/>
    </source>
</evidence>
<dbReference type="OrthoDB" id="6799072at2"/>
<feature type="domain" description="Condensation" evidence="12">
    <location>
        <begin position="28"/>
        <end position="161"/>
    </location>
</feature>
<comment type="similarity">
    <text evidence="4">Belongs to the acyltransferase PapA5 family.</text>
</comment>
<proteinExistence type="inferred from homology"/>
<evidence type="ECO:0000256" key="8">
    <source>
        <dbReference type="ARBA" id="ARBA00023315"/>
    </source>
</evidence>
<evidence type="ECO:0000256" key="5">
    <source>
        <dbReference type="ARBA" id="ARBA00012866"/>
    </source>
</evidence>
<evidence type="ECO:0000256" key="3">
    <source>
        <dbReference type="ARBA" id="ARBA00001907"/>
    </source>
</evidence>
<accession>A0A0A1YQL4</accession>
<name>A0A0A1YQL4_9PSED</name>
<comment type="catalytic activity">
    <reaction evidence="3">
        <text>2 a mycocerosyl-[mycocerosic acid synthase] + a phthiodiolone = a dimycocerosyl phthiodiolone + 2 holo-[mycocerosic acid synthase].</text>
        <dbReference type="EC" id="2.3.1.282"/>
    </reaction>
</comment>
<evidence type="ECO:0000256" key="4">
    <source>
        <dbReference type="ARBA" id="ARBA00006558"/>
    </source>
</evidence>
<dbReference type="Gene3D" id="3.30.559.30">
    <property type="entry name" value="Nonribosomal peptide synthetase, condensation domain"/>
    <property type="match status" value="1"/>
</dbReference>
<comment type="caution">
    <text evidence="14">The sequence shown here is derived from an EMBL/GenBank/DDBJ whole genome shotgun (WGS) entry which is preliminary data.</text>
</comment>
<evidence type="ECO:0000256" key="6">
    <source>
        <dbReference type="ARBA" id="ARBA00013449"/>
    </source>
</evidence>
<dbReference type="EMBL" id="AWSQ01000001">
    <property type="protein sequence ID" value="KFX71179.1"/>
    <property type="molecule type" value="Genomic_DNA"/>
</dbReference>
<keyword evidence="15" id="KW-1185">Reference proteome</keyword>
<dbReference type="PANTHER" id="PTHR28037">
    <property type="entry name" value="ALCOHOL O-ACETYLTRANSFERASE 1-RELATED"/>
    <property type="match status" value="1"/>
</dbReference>
<dbReference type="Gene3D" id="3.30.559.10">
    <property type="entry name" value="Chloramphenicol acetyltransferase-like domain"/>
    <property type="match status" value="1"/>
</dbReference>
<evidence type="ECO:0000313" key="15">
    <source>
        <dbReference type="Proteomes" id="UP000030063"/>
    </source>
</evidence>
<evidence type="ECO:0000256" key="11">
    <source>
        <dbReference type="ARBA" id="ARBA00033407"/>
    </source>
</evidence>
<dbReference type="GO" id="GO:0016746">
    <property type="term" value="F:acyltransferase activity"/>
    <property type="evidence" value="ECO:0007669"/>
    <property type="project" value="UniProtKB-KW"/>
</dbReference>
<dbReference type="Proteomes" id="UP000030063">
    <property type="component" value="Unassembled WGS sequence"/>
</dbReference>
<keyword evidence="8" id="KW-0012">Acyltransferase</keyword>
<dbReference type="PANTHER" id="PTHR28037:SF1">
    <property type="entry name" value="ALCOHOL O-ACETYLTRANSFERASE 1-RELATED"/>
    <property type="match status" value="1"/>
</dbReference>
<dbReference type="STRING" id="1395571.TMS3_0104395"/>
<dbReference type="Pfam" id="PF16911">
    <property type="entry name" value="PapA_C"/>
    <property type="match status" value="1"/>
</dbReference>
<protein>
    <recommendedName>
        <fullName evidence="6">Phthiocerol/phthiodiolone dimycocerosyl transferase</fullName>
        <ecNumber evidence="5">2.3.1.282</ecNumber>
    </recommendedName>
    <alternativeName>
        <fullName evidence="11">Acyltransferase PapA5</fullName>
    </alternativeName>
    <alternativeName>
        <fullName evidence="9">Phthiocerol/phthiodiolone O-acyltransferase</fullName>
    </alternativeName>
    <alternativeName>
        <fullName evidence="10">Polyketide synthase-associated protein A5</fullName>
    </alternativeName>
</protein>
<dbReference type="InterPro" id="IPR001242">
    <property type="entry name" value="Condensation_dom"/>
</dbReference>
<dbReference type="InterPro" id="IPR031641">
    <property type="entry name" value="PapA_C"/>
</dbReference>